<evidence type="ECO:0000313" key="1">
    <source>
        <dbReference type="EMBL" id="KAK6293760.1"/>
    </source>
</evidence>
<reference evidence="1 2" key="1">
    <citation type="submission" date="2021-04" db="EMBL/GenBank/DDBJ databases">
        <authorList>
            <person name="De Guttry C."/>
            <person name="Zahm M."/>
            <person name="Klopp C."/>
            <person name="Cabau C."/>
            <person name="Louis A."/>
            <person name="Berthelot C."/>
            <person name="Parey E."/>
            <person name="Roest Crollius H."/>
            <person name="Montfort J."/>
            <person name="Robinson-Rechavi M."/>
            <person name="Bucao C."/>
            <person name="Bouchez O."/>
            <person name="Gislard M."/>
            <person name="Lluch J."/>
            <person name="Milhes M."/>
            <person name="Lampietro C."/>
            <person name="Lopez Roques C."/>
            <person name="Donnadieu C."/>
            <person name="Braasch I."/>
            <person name="Desvignes T."/>
            <person name="Postlethwait J."/>
            <person name="Bobe J."/>
            <person name="Wedekind C."/>
            <person name="Guiguen Y."/>
        </authorList>
    </citation>
    <scope>NUCLEOTIDE SEQUENCE [LARGE SCALE GENOMIC DNA]</scope>
    <source>
        <strain evidence="1">Cs_M1</strain>
        <tissue evidence="1">Blood</tissue>
    </source>
</reference>
<dbReference type="Proteomes" id="UP001356427">
    <property type="component" value="Unassembled WGS sequence"/>
</dbReference>
<dbReference type="EMBL" id="JAGTTL010000036">
    <property type="protein sequence ID" value="KAK6293760.1"/>
    <property type="molecule type" value="Genomic_DNA"/>
</dbReference>
<organism evidence="1 2">
    <name type="scientific">Coregonus suidteri</name>
    <dbReference type="NCBI Taxonomy" id="861788"/>
    <lineage>
        <taxon>Eukaryota</taxon>
        <taxon>Metazoa</taxon>
        <taxon>Chordata</taxon>
        <taxon>Craniata</taxon>
        <taxon>Vertebrata</taxon>
        <taxon>Euteleostomi</taxon>
        <taxon>Actinopterygii</taxon>
        <taxon>Neopterygii</taxon>
        <taxon>Teleostei</taxon>
        <taxon>Protacanthopterygii</taxon>
        <taxon>Salmoniformes</taxon>
        <taxon>Salmonidae</taxon>
        <taxon>Coregoninae</taxon>
        <taxon>Coregonus</taxon>
    </lineage>
</organism>
<evidence type="ECO:0000313" key="2">
    <source>
        <dbReference type="Proteomes" id="UP001356427"/>
    </source>
</evidence>
<gene>
    <name evidence="1" type="ORF">J4Q44_G00360860</name>
</gene>
<accession>A0AAN8KR17</accession>
<sequence length="381" mass="42527">MYPLLAAGYNVFFLTCTHSNNTLACPPPDTLTFVMGQLLASEQEQAGAQDAVGSLLYSAMLEAGALPDVAVDHYLLANPESLDSRAHLQDHLRQLQGHVGNRAPTYLKELISRLVAFSDEPKVAALVGLVVSMVMETAYASSRGSVRSRGCQVEERRAELQDVMEEYLKRCRMHLNDEQKLREDTQRLEGQLSYLLTQLKNTMLREGPSSKALKHWASGAAFHTQMLLHLTRLEQRGDPLVVQAAMEQYQEDFREILPAYRRYKASTVTVIKCRGGLQTGEDPLSEGSVTGFTVVDKELERSVSVPLPEDAPPGIVLITSDMCAQAYLEQLFSPQGPIAELERYFLNSRESLCMKLMVQEPTDPNERLSLSIVETEPLDRR</sequence>
<name>A0AAN8KR17_9TELE</name>
<dbReference type="AlphaFoldDB" id="A0AAN8KR17"/>
<comment type="caution">
    <text evidence="1">The sequence shown here is derived from an EMBL/GenBank/DDBJ whole genome shotgun (WGS) entry which is preliminary data.</text>
</comment>
<proteinExistence type="predicted"/>
<keyword evidence="2" id="KW-1185">Reference proteome</keyword>
<protein>
    <submittedName>
        <fullName evidence="1">Uncharacterized protein</fullName>
    </submittedName>
</protein>